<dbReference type="PRINTS" id="PR00506">
    <property type="entry name" value="D21N6MTFRASE"/>
</dbReference>
<name>A0A0M1VXD3_FUSVC</name>
<dbReference type="GO" id="GO:0032259">
    <property type="term" value="P:methylation"/>
    <property type="evidence" value="ECO:0007669"/>
    <property type="project" value="UniProtKB-KW"/>
</dbReference>
<dbReference type="PROSITE" id="PS00092">
    <property type="entry name" value="N6_MTASE"/>
    <property type="match status" value="1"/>
</dbReference>
<organism evidence="6 7">
    <name type="scientific">Fusobacterium vincentii 4_1_13</name>
    <dbReference type="NCBI Taxonomy" id="469606"/>
    <lineage>
        <taxon>Bacteria</taxon>
        <taxon>Fusobacteriati</taxon>
        <taxon>Fusobacteriota</taxon>
        <taxon>Fusobacteriia</taxon>
        <taxon>Fusobacteriales</taxon>
        <taxon>Fusobacteriaceae</taxon>
        <taxon>Fusobacterium</taxon>
    </lineage>
</organism>
<keyword evidence="3" id="KW-0808">Transferase</keyword>
<dbReference type="HOGENOM" id="CLU_020164_2_1_0"/>
<evidence type="ECO:0000256" key="3">
    <source>
        <dbReference type="ARBA" id="ARBA00022679"/>
    </source>
</evidence>
<dbReference type="InterPro" id="IPR029063">
    <property type="entry name" value="SAM-dependent_MTases_sf"/>
</dbReference>
<sequence length="532" mass="61266">MIYIDPPYNTGKDFVYKDNFKDNIENYKEITGQINKEGIKLTTNTDSDGRYHSKWLSMMYPRLKLARNLLTDDGVIFISIDDNEQANLKKICDEIFGEENFIAQLSTIMNLKGNNDEFGFSGTHEFTVVYSKEKVSLKLNNLTVDEEELNDWKEDELGLYKQGANLKSTGVNAPREKRPNLFFPIFIDKNNNIFVTDDNSKPENYEGELEILYPITDTQEMSWRWSKSKFKNEFQNIIVSRFENNISIYKKQRPTLGDLPSKKPKTVFYKPEYSSGNGTAQIKFLFNKKVFSNPKPIELIKDFFILGTNKNSIILDFFSGSGTTAHSVMQLNAEDGGTRKYIMVQLPELCDENSEAYKAGYNNICEIGKQRIRRAGEKIKSDESLPIENREKLDVGFKVFKLDSSNIKEWDTNTEDLQQSLLDSMENVKIDRSSLDILYEILLKYGLDLNIPIEENKNFYSIGGGSLLVSLDKEINDEVINSICEEYKKLLEIDKDFKTTVILRDNSFKNDVDKTNAIKKLEQVGINEIRSI</sequence>
<evidence type="ECO:0000256" key="4">
    <source>
        <dbReference type="ARBA" id="ARBA00022691"/>
    </source>
</evidence>
<comment type="similarity">
    <text evidence="1">Belongs to the N(4)/N(6)-methyltransferase family.</text>
</comment>
<dbReference type="eggNOG" id="COG2189">
    <property type="taxonomic scope" value="Bacteria"/>
</dbReference>
<dbReference type="InterPro" id="IPR002052">
    <property type="entry name" value="DNA_methylase_N6_adenine_CS"/>
</dbReference>
<dbReference type="InterPro" id="IPR002295">
    <property type="entry name" value="N4/N6-MTase_EcoPI_Mod-like"/>
</dbReference>
<dbReference type="SUPFAM" id="SSF53335">
    <property type="entry name" value="S-adenosyl-L-methionine-dependent methyltransferases"/>
    <property type="match status" value="1"/>
</dbReference>
<dbReference type="EMBL" id="ACDE02000006">
    <property type="protein sequence ID" value="EEO41355.1"/>
    <property type="molecule type" value="Genomic_DNA"/>
</dbReference>
<reference evidence="6 7" key="1">
    <citation type="submission" date="2011-10" db="EMBL/GenBank/DDBJ databases">
        <title>The Genome Sequence of Fusobacterium sp. 4_1_13.</title>
        <authorList>
            <consortium name="The Broad Institute Genome Sequencing Platform"/>
            <person name="Earl A."/>
            <person name="Ward D."/>
            <person name="Feldgarden M."/>
            <person name="Gevers D."/>
            <person name="Strauss J."/>
            <person name="Ambrose C."/>
            <person name="Allen-Vercoe E."/>
            <person name="Young S.K."/>
            <person name="Zeng Q."/>
            <person name="Gargeya S."/>
            <person name="Fitzgerald M."/>
            <person name="Haas B."/>
            <person name="Abouelleil A."/>
            <person name="Alvarado L."/>
            <person name="Arachchi H.M."/>
            <person name="Berlin A."/>
            <person name="Brown A."/>
            <person name="Chapman S.B."/>
            <person name="Chen Z."/>
            <person name="Dunbar C."/>
            <person name="Freedman E."/>
            <person name="Gearin G."/>
            <person name="Goldberg J."/>
            <person name="Griggs A."/>
            <person name="Gujja S."/>
            <person name="Heiman D."/>
            <person name="Howarth C."/>
            <person name="Larson L."/>
            <person name="Lui A."/>
            <person name="MacDonald P.J."/>
            <person name="Montmayeur A."/>
            <person name="Murphy C."/>
            <person name="Neiman D."/>
            <person name="Pearson M."/>
            <person name="Priest M."/>
            <person name="Roberts A."/>
            <person name="Saif S."/>
            <person name="Shea T."/>
            <person name="Shenoy N."/>
            <person name="Sisk P."/>
            <person name="Stolte C."/>
            <person name="Sykes S."/>
            <person name="Wortman J."/>
            <person name="Nusbaum C."/>
            <person name="Birren B."/>
        </authorList>
    </citation>
    <scope>NUCLEOTIDE SEQUENCE [LARGE SCALE GENOMIC DNA]</scope>
    <source>
        <strain evidence="6 7">4_1_13</strain>
    </source>
</reference>
<keyword evidence="4" id="KW-0949">S-adenosyl-L-methionine</keyword>
<dbReference type="AlphaFoldDB" id="A0A0M1VXD3"/>
<keyword evidence="2" id="KW-0489">Methyltransferase</keyword>
<dbReference type="Proteomes" id="UP000004925">
    <property type="component" value="Unassembled WGS sequence"/>
</dbReference>
<evidence type="ECO:0000313" key="7">
    <source>
        <dbReference type="Proteomes" id="UP000004925"/>
    </source>
</evidence>
<dbReference type="InterPro" id="IPR002941">
    <property type="entry name" value="DNA_methylase_N4/N6"/>
</dbReference>
<accession>A0A0M1VXD3</accession>
<dbReference type="PIRSF" id="PIRSF015855">
    <property type="entry name" value="TypeIII_Mtase_mKpnI"/>
    <property type="match status" value="1"/>
</dbReference>
<feature type="domain" description="DNA methylase N-4/N-6" evidence="5">
    <location>
        <begin position="1"/>
        <end position="341"/>
    </location>
</feature>
<comment type="caution">
    <text evidence="6">The sequence shown here is derived from an EMBL/GenBank/DDBJ whole genome shotgun (WGS) entry which is preliminary data.</text>
</comment>
<proteinExistence type="inferred from homology"/>
<evidence type="ECO:0000313" key="6">
    <source>
        <dbReference type="EMBL" id="EEO41355.1"/>
    </source>
</evidence>
<dbReference type="Pfam" id="PF01555">
    <property type="entry name" value="N6_N4_Mtase"/>
    <property type="match status" value="1"/>
</dbReference>
<evidence type="ECO:0000259" key="5">
    <source>
        <dbReference type="Pfam" id="PF01555"/>
    </source>
</evidence>
<gene>
    <name evidence="6" type="ORF">FSCG_02068</name>
</gene>
<dbReference type="GO" id="GO:0008170">
    <property type="term" value="F:N-methyltransferase activity"/>
    <property type="evidence" value="ECO:0007669"/>
    <property type="project" value="InterPro"/>
</dbReference>
<evidence type="ECO:0000256" key="2">
    <source>
        <dbReference type="ARBA" id="ARBA00022603"/>
    </source>
</evidence>
<dbReference type="GO" id="GO:0003677">
    <property type="term" value="F:DNA binding"/>
    <property type="evidence" value="ECO:0007669"/>
    <property type="project" value="InterPro"/>
</dbReference>
<protein>
    <recommendedName>
        <fullName evidence="5">DNA methylase N-4/N-6 domain-containing protein</fullName>
    </recommendedName>
</protein>
<dbReference type="Gene3D" id="3.40.50.150">
    <property type="entry name" value="Vaccinia Virus protein VP39"/>
    <property type="match status" value="1"/>
</dbReference>
<dbReference type="RefSeq" id="WP_008803687.1">
    <property type="nucleotide sequence ID" value="NZ_KQ235734.1"/>
</dbReference>
<evidence type="ECO:0000256" key="1">
    <source>
        <dbReference type="ARBA" id="ARBA00006594"/>
    </source>
</evidence>